<dbReference type="GO" id="GO:0016829">
    <property type="term" value="F:lyase activity"/>
    <property type="evidence" value="ECO:0007669"/>
    <property type="project" value="UniProtKB-KW"/>
</dbReference>
<proteinExistence type="inferred from homology"/>
<evidence type="ECO:0000313" key="6">
    <source>
        <dbReference type="Proteomes" id="UP001237595"/>
    </source>
</evidence>
<feature type="domain" description="HpcH/HpaI aldolase/citrate lyase" evidence="4">
    <location>
        <begin position="18"/>
        <end position="240"/>
    </location>
</feature>
<comment type="similarity">
    <text evidence="1">Belongs to the HpcH/HpaI aldolase family.</text>
</comment>
<dbReference type="InterPro" id="IPR050251">
    <property type="entry name" value="HpcH-HpaI_aldolase"/>
</dbReference>
<keyword evidence="3 5" id="KW-0456">Lyase</keyword>
<comment type="caution">
    <text evidence="5">The sequence shown here is derived from an EMBL/GenBank/DDBJ whole genome shotgun (WGS) entry which is preliminary data.</text>
</comment>
<evidence type="ECO:0000256" key="2">
    <source>
        <dbReference type="ARBA" id="ARBA00022723"/>
    </source>
</evidence>
<evidence type="ECO:0000256" key="3">
    <source>
        <dbReference type="ARBA" id="ARBA00023239"/>
    </source>
</evidence>
<organism evidence="5 6">
    <name type="scientific">Saccharopolyspora ipomoeae</name>
    <dbReference type="NCBI Taxonomy" id="3042027"/>
    <lineage>
        <taxon>Bacteria</taxon>
        <taxon>Bacillati</taxon>
        <taxon>Actinomycetota</taxon>
        <taxon>Actinomycetes</taxon>
        <taxon>Pseudonocardiales</taxon>
        <taxon>Pseudonocardiaceae</taxon>
        <taxon>Saccharopolyspora</taxon>
    </lineage>
</organism>
<keyword evidence="6" id="KW-1185">Reference proteome</keyword>
<dbReference type="RefSeq" id="WP_281456700.1">
    <property type="nucleotide sequence ID" value="NZ_JASAOF010000010.1"/>
</dbReference>
<dbReference type="InterPro" id="IPR005000">
    <property type="entry name" value="Aldolase/citrate-lyase_domain"/>
</dbReference>
<dbReference type="InterPro" id="IPR015813">
    <property type="entry name" value="Pyrv/PenolPyrv_kinase-like_dom"/>
</dbReference>
<gene>
    <name evidence="5" type="ORF">QFW96_17285</name>
</gene>
<protein>
    <submittedName>
        <fullName evidence="5">Aldolase/citrate lyase family protein</fullName>
    </submittedName>
</protein>
<dbReference type="InterPro" id="IPR040442">
    <property type="entry name" value="Pyrv_kinase-like_dom_sf"/>
</dbReference>
<evidence type="ECO:0000313" key="5">
    <source>
        <dbReference type="EMBL" id="MDI2030388.1"/>
    </source>
</evidence>
<dbReference type="Gene3D" id="3.20.20.60">
    <property type="entry name" value="Phosphoenolpyruvate-binding domains"/>
    <property type="match status" value="1"/>
</dbReference>
<sequence>MSAAEFARKLRARERVVGYWIVLDNPIGTERIARLGYDYVAVDAQHGLLGYSGLLNAMMAIDAGGASIGLTRVEANDPAAIGHALDAGSSGIIVPLVDTAEDARAAVEATRYPPRGRRSYGPMRSGLRIGPRPAEADESVVLLAMIETPEGLANVREICATEGIDGVYVGPSDLCLAVGGAFPGDPAVAEEFEQAVADVQRAAAEAGIAAGIHTSDGATAARRLEQGYTFASVASDLTHLERVAGEHLAAVKP</sequence>
<reference evidence="5 6" key="1">
    <citation type="submission" date="2023-04" db="EMBL/GenBank/DDBJ databases">
        <title>Draft genome sequence of Saccharopolyspora sp. TS4A08 isolated from sweet potato rhizospheric soil.</title>
        <authorList>
            <person name="Suksaard P."/>
            <person name="Duangmal K."/>
        </authorList>
    </citation>
    <scope>NUCLEOTIDE SEQUENCE [LARGE SCALE GENOMIC DNA]</scope>
    <source>
        <strain evidence="5 6">TS4A08</strain>
    </source>
</reference>
<name>A0ABT6PQZ8_9PSEU</name>
<dbReference type="EMBL" id="JASAOF010000010">
    <property type="protein sequence ID" value="MDI2030388.1"/>
    <property type="molecule type" value="Genomic_DNA"/>
</dbReference>
<evidence type="ECO:0000259" key="4">
    <source>
        <dbReference type="Pfam" id="PF03328"/>
    </source>
</evidence>
<keyword evidence="2" id="KW-0479">Metal-binding</keyword>
<dbReference type="PANTHER" id="PTHR30502">
    <property type="entry name" value="2-KETO-3-DEOXY-L-RHAMNONATE ALDOLASE"/>
    <property type="match status" value="1"/>
</dbReference>
<dbReference type="SUPFAM" id="SSF51621">
    <property type="entry name" value="Phosphoenolpyruvate/pyruvate domain"/>
    <property type="match status" value="1"/>
</dbReference>
<dbReference type="Pfam" id="PF03328">
    <property type="entry name" value="HpcH_HpaI"/>
    <property type="match status" value="1"/>
</dbReference>
<evidence type="ECO:0000256" key="1">
    <source>
        <dbReference type="ARBA" id="ARBA00005568"/>
    </source>
</evidence>
<dbReference type="PANTHER" id="PTHR30502:SF0">
    <property type="entry name" value="PHOSPHOENOLPYRUVATE CARBOXYLASE FAMILY PROTEIN"/>
    <property type="match status" value="1"/>
</dbReference>
<accession>A0ABT6PQZ8</accession>
<dbReference type="Proteomes" id="UP001237595">
    <property type="component" value="Unassembled WGS sequence"/>
</dbReference>